<evidence type="ECO:0000256" key="3">
    <source>
        <dbReference type="SAM" id="Phobius"/>
    </source>
</evidence>
<evidence type="ECO:0000259" key="4">
    <source>
        <dbReference type="SMART" id="SM00974"/>
    </source>
</evidence>
<feature type="domain" description="Bacteriophage T5 Orf172 DNA-binding" evidence="4">
    <location>
        <begin position="417"/>
        <end position="500"/>
    </location>
</feature>
<accession>A0A9D2KQ05</accession>
<feature type="coiled-coil region" evidence="1">
    <location>
        <begin position="315"/>
        <end position="400"/>
    </location>
</feature>
<reference evidence="5" key="2">
    <citation type="submission" date="2021-04" db="EMBL/GenBank/DDBJ databases">
        <authorList>
            <person name="Gilroy R."/>
        </authorList>
    </citation>
    <scope>NUCLEOTIDE SEQUENCE</scope>
    <source>
        <strain evidence="5">5032</strain>
    </source>
</reference>
<proteinExistence type="predicted"/>
<dbReference type="Pfam" id="PF13250">
    <property type="entry name" value="SNIPE"/>
    <property type="match status" value="1"/>
</dbReference>
<reference evidence="5" key="1">
    <citation type="journal article" date="2021" name="PeerJ">
        <title>Extensive microbial diversity within the chicken gut microbiome revealed by metagenomics and culture.</title>
        <authorList>
            <person name="Gilroy R."/>
            <person name="Ravi A."/>
            <person name="Getino M."/>
            <person name="Pursley I."/>
            <person name="Horton D.L."/>
            <person name="Alikhan N.F."/>
            <person name="Baker D."/>
            <person name="Gharbi K."/>
            <person name="Hall N."/>
            <person name="Watson M."/>
            <person name="Adriaenssens E.M."/>
            <person name="Foster-Nyarko E."/>
            <person name="Jarju S."/>
            <person name="Secka A."/>
            <person name="Antonio M."/>
            <person name="Oren A."/>
            <person name="Chaudhuri R.R."/>
            <person name="La Ragione R."/>
            <person name="Hildebrand F."/>
            <person name="Pallen M.J."/>
        </authorList>
    </citation>
    <scope>NUCLEOTIDE SEQUENCE</scope>
    <source>
        <strain evidence="5">5032</strain>
    </source>
</reference>
<keyword evidence="3" id="KW-0812">Transmembrane</keyword>
<name>A0A9D2KQ05_9BACT</name>
<evidence type="ECO:0000313" key="5">
    <source>
        <dbReference type="EMBL" id="HJA78059.1"/>
    </source>
</evidence>
<gene>
    <name evidence="5" type="ORF">H9784_00590</name>
</gene>
<dbReference type="Proteomes" id="UP000823821">
    <property type="component" value="Unassembled WGS sequence"/>
</dbReference>
<dbReference type="Pfam" id="PF13455">
    <property type="entry name" value="MUG113"/>
    <property type="match status" value="1"/>
</dbReference>
<comment type="caution">
    <text evidence="5">The sequence shown here is derived from an EMBL/GenBank/DDBJ whole genome shotgun (WGS) entry which is preliminary data.</text>
</comment>
<evidence type="ECO:0000313" key="6">
    <source>
        <dbReference type="Proteomes" id="UP000823821"/>
    </source>
</evidence>
<keyword evidence="1" id="KW-0175">Coiled coil</keyword>
<feature type="coiled-coil region" evidence="1">
    <location>
        <begin position="29"/>
        <end position="189"/>
    </location>
</feature>
<protein>
    <submittedName>
        <fullName evidence="5">DUF4041 domain-containing protein</fullName>
    </submittedName>
</protein>
<keyword evidence="3" id="KW-0472">Membrane</keyword>
<feature type="transmembrane region" description="Helical" evidence="3">
    <location>
        <begin position="6"/>
        <end position="26"/>
    </location>
</feature>
<organism evidence="5 6">
    <name type="scientific">Candidatus Desulfovibrio intestinavium</name>
    <dbReference type="NCBI Taxonomy" id="2838534"/>
    <lineage>
        <taxon>Bacteria</taxon>
        <taxon>Pseudomonadati</taxon>
        <taxon>Thermodesulfobacteriota</taxon>
        <taxon>Desulfovibrionia</taxon>
        <taxon>Desulfovibrionales</taxon>
        <taxon>Desulfovibrionaceae</taxon>
        <taxon>Desulfovibrio</taxon>
    </lineage>
</organism>
<dbReference type="InterPro" id="IPR018306">
    <property type="entry name" value="Phage_T5_Orf172_DNA-bd"/>
</dbReference>
<keyword evidence="3" id="KW-1133">Transmembrane helix</keyword>
<sequence length="557" mass="62686">MSDASGGMLAALLSLLVFLAPLILWLRGRSRFKKLAERHAATLRNLEQREAELAGTGERLDAAEKELNGLRQEARRTQDALAEEQAALREARQQLERYQPIMDVEGEADRLRAEAAAALAEAQSRLADAARRADGTLQEAYGRAQRIEKEARVRAEEIAGDAFAAQGRVKEYEKALQALKNAVEGYGDEYIKPSESVLDDLAEHFGYDEAGEKFKAAKARTKAMIKQGTAAECDYVEDYRRKTAVAFVIDAFNGKTDSTLARVRTDNLGKLQQEIEDAFALVNLNGQAFRNARITPAYRDARLEELRWAVALVVLREKEREEQRAIRERIREEEKARREYEKAMREAARDEERVQAALEKARAELARAGEEQKAQFEARLAALQEKLAEAEARSQRALSMAQQTRSGHVYVISNVGSFGEDVFKIGMTRRLEPLDRVRELGDASVPFAFDVHAMIYSEDAPALENALHRKFNELRLNKVNPRKEFFRVNLGDIRAATQEMGLTAQFTMLAQAQEYRESLAMAKLPKEELERRMQGLLREEEENGRTLAAAGGDPADD</sequence>
<evidence type="ECO:0000256" key="1">
    <source>
        <dbReference type="SAM" id="Coils"/>
    </source>
</evidence>
<dbReference type="EMBL" id="DWZD01000005">
    <property type="protein sequence ID" value="HJA78059.1"/>
    <property type="molecule type" value="Genomic_DNA"/>
</dbReference>
<dbReference type="InterPro" id="IPR025280">
    <property type="entry name" value="SNIPE"/>
</dbReference>
<evidence type="ECO:0000256" key="2">
    <source>
        <dbReference type="SAM" id="MobiDB-lite"/>
    </source>
</evidence>
<dbReference type="SMART" id="SM00974">
    <property type="entry name" value="T5orf172"/>
    <property type="match status" value="1"/>
</dbReference>
<dbReference type="AlphaFoldDB" id="A0A9D2KQ05"/>
<feature type="region of interest" description="Disordered" evidence="2">
    <location>
        <begin position="536"/>
        <end position="557"/>
    </location>
</feature>